<evidence type="ECO:0000313" key="2">
    <source>
        <dbReference type="EMBL" id="CAE8606661.1"/>
    </source>
</evidence>
<dbReference type="EMBL" id="CAJNNV010019629">
    <property type="protein sequence ID" value="CAE8606661.1"/>
    <property type="molecule type" value="Genomic_DNA"/>
</dbReference>
<dbReference type="AlphaFoldDB" id="A0A813F1R5"/>
<proteinExistence type="predicted"/>
<gene>
    <name evidence="2" type="ORF">PGLA1383_LOCUS24648</name>
</gene>
<keyword evidence="1" id="KW-0472">Membrane</keyword>
<keyword evidence="1" id="KW-0812">Transmembrane</keyword>
<keyword evidence="3" id="KW-1185">Reference proteome</keyword>
<feature type="transmembrane region" description="Helical" evidence="1">
    <location>
        <begin position="6"/>
        <end position="30"/>
    </location>
</feature>
<keyword evidence="1" id="KW-1133">Transmembrane helix</keyword>
<protein>
    <submittedName>
        <fullName evidence="2">Uncharacterized protein</fullName>
    </submittedName>
</protein>
<evidence type="ECO:0000313" key="3">
    <source>
        <dbReference type="Proteomes" id="UP000654075"/>
    </source>
</evidence>
<feature type="transmembrane region" description="Helical" evidence="1">
    <location>
        <begin position="78"/>
        <end position="100"/>
    </location>
</feature>
<reference evidence="2" key="1">
    <citation type="submission" date="2021-02" db="EMBL/GenBank/DDBJ databases">
        <authorList>
            <person name="Dougan E. K."/>
            <person name="Rhodes N."/>
            <person name="Thang M."/>
            <person name="Chan C."/>
        </authorList>
    </citation>
    <scope>NUCLEOTIDE SEQUENCE</scope>
</reference>
<sequence length="102" mass="11501">MCCVLYSFVFCFHFRLVSYVLISSVGAANISPPNRVAPPTPKQRVRAQLCGPRGCTVGELAAAAFFILLFLQASLLCFLFYCFVLFFVFFLVLALFLFYCMI</sequence>
<dbReference type="Proteomes" id="UP000654075">
    <property type="component" value="Unassembled WGS sequence"/>
</dbReference>
<evidence type="ECO:0000256" key="1">
    <source>
        <dbReference type="SAM" id="Phobius"/>
    </source>
</evidence>
<organism evidence="2 3">
    <name type="scientific">Polarella glacialis</name>
    <name type="common">Dinoflagellate</name>
    <dbReference type="NCBI Taxonomy" id="89957"/>
    <lineage>
        <taxon>Eukaryota</taxon>
        <taxon>Sar</taxon>
        <taxon>Alveolata</taxon>
        <taxon>Dinophyceae</taxon>
        <taxon>Suessiales</taxon>
        <taxon>Suessiaceae</taxon>
        <taxon>Polarella</taxon>
    </lineage>
</organism>
<name>A0A813F1R5_POLGL</name>
<accession>A0A813F1R5</accession>
<feature type="transmembrane region" description="Helical" evidence="1">
    <location>
        <begin position="51"/>
        <end position="72"/>
    </location>
</feature>
<comment type="caution">
    <text evidence="2">The sequence shown here is derived from an EMBL/GenBank/DDBJ whole genome shotgun (WGS) entry which is preliminary data.</text>
</comment>